<feature type="domain" description="ABC transmembrane type-1" evidence="10">
    <location>
        <begin position="110"/>
        <end position="312"/>
    </location>
</feature>
<protein>
    <submittedName>
        <fullName evidence="11">ABC transporter permease</fullName>
    </submittedName>
</protein>
<evidence type="ECO:0000256" key="1">
    <source>
        <dbReference type="ARBA" id="ARBA00004651"/>
    </source>
</evidence>
<dbReference type="PROSITE" id="PS50928">
    <property type="entry name" value="ABC_TM1"/>
    <property type="match status" value="1"/>
</dbReference>
<dbReference type="PANTHER" id="PTHR42929:SF1">
    <property type="entry name" value="INNER MEMBRANE ABC TRANSPORTER PERMEASE PROTEIN YDCU-RELATED"/>
    <property type="match status" value="1"/>
</dbReference>
<keyword evidence="5 8" id="KW-0812">Transmembrane</keyword>
<accession>A0ABT9IRA9</accession>
<keyword evidence="4" id="KW-1003">Cell membrane</keyword>
<evidence type="ECO:0000256" key="6">
    <source>
        <dbReference type="ARBA" id="ARBA00022989"/>
    </source>
</evidence>
<dbReference type="SUPFAM" id="SSF161098">
    <property type="entry name" value="MetI-like"/>
    <property type="match status" value="1"/>
</dbReference>
<dbReference type="InterPro" id="IPR000515">
    <property type="entry name" value="MetI-like"/>
</dbReference>
<feature type="transmembrane region" description="Helical" evidence="8">
    <location>
        <begin position="236"/>
        <end position="257"/>
    </location>
</feature>
<feature type="transmembrane region" description="Helical" evidence="8">
    <location>
        <begin position="194"/>
        <end position="215"/>
    </location>
</feature>
<feature type="transmembrane region" description="Helical" evidence="8">
    <location>
        <begin position="146"/>
        <end position="166"/>
    </location>
</feature>
<evidence type="ECO:0000256" key="9">
    <source>
        <dbReference type="SAM" id="MobiDB-lite"/>
    </source>
</evidence>
<evidence type="ECO:0000313" key="12">
    <source>
        <dbReference type="Proteomes" id="UP001232725"/>
    </source>
</evidence>
<keyword evidence="3 8" id="KW-0813">Transport</keyword>
<feature type="region of interest" description="Disordered" evidence="9">
    <location>
        <begin position="1"/>
        <end position="31"/>
    </location>
</feature>
<dbReference type="InterPro" id="IPR035906">
    <property type="entry name" value="MetI-like_sf"/>
</dbReference>
<keyword evidence="6 8" id="KW-1133">Transmembrane helix</keyword>
<keyword evidence="12" id="KW-1185">Reference proteome</keyword>
<dbReference type="EMBL" id="JAVALS010000011">
    <property type="protein sequence ID" value="MDP5228136.1"/>
    <property type="molecule type" value="Genomic_DNA"/>
</dbReference>
<evidence type="ECO:0000313" key="11">
    <source>
        <dbReference type="EMBL" id="MDP5228136.1"/>
    </source>
</evidence>
<evidence type="ECO:0000256" key="4">
    <source>
        <dbReference type="ARBA" id="ARBA00022475"/>
    </source>
</evidence>
<feature type="transmembrane region" description="Helical" evidence="8">
    <location>
        <begin position="291"/>
        <end position="311"/>
    </location>
</feature>
<evidence type="ECO:0000256" key="7">
    <source>
        <dbReference type="ARBA" id="ARBA00023136"/>
    </source>
</evidence>
<dbReference type="Proteomes" id="UP001232725">
    <property type="component" value="Unassembled WGS sequence"/>
</dbReference>
<comment type="similarity">
    <text evidence="2">Belongs to the binding-protein-dependent transport system permease family. CysTW subfamily.</text>
</comment>
<keyword evidence="7 8" id="KW-0472">Membrane</keyword>
<name>A0ABT9IRA9_9MICC</name>
<dbReference type="Gene3D" id="1.10.3720.10">
    <property type="entry name" value="MetI-like"/>
    <property type="match status" value="1"/>
</dbReference>
<evidence type="ECO:0000256" key="3">
    <source>
        <dbReference type="ARBA" id="ARBA00022448"/>
    </source>
</evidence>
<evidence type="ECO:0000259" key="10">
    <source>
        <dbReference type="PROSITE" id="PS50928"/>
    </source>
</evidence>
<dbReference type="RefSeq" id="WP_305997185.1">
    <property type="nucleotide sequence ID" value="NZ_JAVALS010000011.1"/>
</dbReference>
<dbReference type="PANTHER" id="PTHR42929">
    <property type="entry name" value="INNER MEMBRANE ABC TRANSPORTER PERMEASE PROTEIN YDCU-RELATED-RELATED"/>
    <property type="match status" value="1"/>
</dbReference>
<proteinExistence type="inferred from homology"/>
<dbReference type="CDD" id="cd06261">
    <property type="entry name" value="TM_PBP2"/>
    <property type="match status" value="1"/>
</dbReference>
<gene>
    <name evidence="11" type="ORF">Q9R02_13305</name>
</gene>
<comment type="subcellular location">
    <subcellularLocation>
        <location evidence="1 8">Cell membrane</location>
        <topology evidence="1 8">Multi-pass membrane protein</topology>
    </subcellularLocation>
</comment>
<evidence type="ECO:0000256" key="8">
    <source>
        <dbReference type="RuleBase" id="RU363032"/>
    </source>
</evidence>
<evidence type="ECO:0000256" key="5">
    <source>
        <dbReference type="ARBA" id="ARBA00022692"/>
    </source>
</evidence>
<comment type="caution">
    <text evidence="11">The sequence shown here is derived from an EMBL/GenBank/DDBJ whole genome shotgun (WGS) entry which is preliminary data.</text>
</comment>
<reference evidence="11 12" key="1">
    <citation type="submission" date="2023-08" db="EMBL/GenBank/DDBJ databases">
        <title>Arthrobacter horti sp. nov., isolated from forest soil.</title>
        <authorList>
            <person name="Park M."/>
        </authorList>
    </citation>
    <scope>NUCLEOTIDE SEQUENCE [LARGE SCALE GENOMIC DNA]</scope>
    <source>
        <strain evidence="11 12">YJM1</strain>
    </source>
</reference>
<sequence>MSIQLSQPGAPGPLPGGGPAQSGAPARHGDVPRARTSALSGFLYRSPRARLAGLLTAPAGWLVLVYIAALAALLITALWSVDSFTGKVSQAWTLDNIKQAVLDPVYQGIALRTVWIAVLVTVIDAVVAIPLAFFIAKVATARWQRLLLAAVLMPLWASYLVKAYAWRNVLAEGGLLEWLGAPLGLNSPGYSETAVVLTLAYIWLPYMILPIHAGFEKVPDNLLEASGDLGAKPWATLRLVVMPLLVPSVIAGTIFTFSLTLGDYITAQIVGGKTQMLGTVVYSNVGAANNLPFASAISLIPIVIIMIYLLVVRRTGALDEL</sequence>
<evidence type="ECO:0000256" key="2">
    <source>
        <dbReference type="ARBA" id="ARBA00007069"/>
    </source>
</evidence>
<feature type="transmembrane region" description="Helical" evidence="8">
    <location>
        <begin position="51"/>
        <end position="79"/>
    </location>
</feature>
<feature type="transmembrane region" description="Helical" evidence="8">
    <location>
        <begin position="114"/>
        <end position="134"/>
    </location>
</feature>
<organism evidence="11 12">
    <name type="scientific">Arthrobacter horti</name>
    <dbReference type="NCBI Taxonomy" id="3068273"/>
    <lineage>
        <taxon>Bacteria</taxon>
        <taxon>Bacillati</taxon>
        <taxon>Actinomycetota</taxon>
        <taxon>Actinomycetes</taxon>
        <taxon>Micrococcales</taxon>
        <taxon>Micrococcaceae</taxon>
        <taxon>Arthrobacter</taxon>
    </lineage>
</organism>
<dbReference type="Pfam" id="PF00528">
    <property type="entry name" value="BPD_transp_1"/>
    <property type="match status" value="1"/>
</dbReference>